<feature type="compositionally biased region" description="Low complexity" evidence="2">
    <location>
        <begin position="376"/>
        <end position="394"/>
    </location>
</feature>
<feature type="region of interest" description="Disordered" evidence="2">
    <location>
        <begin position="376"/>
        <end position="395"/>
    </location>
</feature>
<organism evidence="4">
    <name type="scientific">Tetraselmis sp. GSL018</name>
    <dbReference type="NCBI Taxonomy" id="582737"/>
    <lineage>
        <taxon>Eukaryota</taxon>
        <taxon>Viridiplantae</taxon>
        <taxon>Chlorophyta</taxon>
        <taxon>core chlorophytes</taxon>
        <taxon>Chlorodendrophyceae</taxon>
        <taxon>Chlorodendrales</taxon>
        <taxon>Chlorodendraceae</taxon>
        <taxon>Tetraselmis</taxon>
    </lineage>
</organism>
<dbReference type="AlphaFoldDB" id="A0A061RNR9"/>
<keyword evidence="1" id="KW-0853">WD repeat</keyword>
<gene>
    <name evidence="4" type="ORF">TSPGSL018_31370</name>
</gene>
<feature type="repeat" description="WD" evidence="1">
    <location>
        <begin position="75"/>
        <end position="116"/>
    </location>
</feature>
<dbReference type="InterPro" id="IPR001680">
    <property type="entry name" value="WD40_rpt"/>
</dbReference>
<dbReference type="SMART" id="SM00320">
    <property type="entry name" value="WD40"/>
    <property type="match status" value="2"/>
</dbReference>
<dbReference type="GO" id="GO:0005770">
    <property type="term" value="C:late endosome"/>
    <property type="evidence" value="ECO:0007669"/>
    <property type="project" value="TreeGrafter"/>
</dbReference>
<dbReference type="GO" id="GO:0030897">
    <property type="term" value="C:HOPS complex"/>
    <property type="evidence" value="ECO:0007669"/>
    <property type="project" value="TreeGrafter"/>
</dbReference>
<evidence type="ECO:0000256" key="2">
    <source>
        <dbReference type="SAM" id="MobiDB-lite"/>
    </source>
</evidence>
<reference evidence="4" key="1">
    <citation type="submission" date="2014-05" db="EMBL/GenBank/DDBJ databases">
        <title>The transcriptome of the halophilic microalga Tetraselmis sp. GSL018 isolated from the Great Salt Lake, Utah.</title>
        <authorList>
            <person name="Jinkerson R.E."/>
            <person name="D'Adamo S."/>
            <person name="Posewitz M.C."/>
        </authorList>
    </citation>
    <scope>NUCLEOTIDE SEQUENCE</scope>
    <source>
        <strain evidence="4">GSL018</strain>
    </source>
</reference>
<name>A0A061RNR9_9CHLO</name>
<evidence type="ECO:0000259" key="3">
    <source>
        <dbReference type="Pfam" id="PF23411"/>
    </source>
</evidence>
<dbReference type="GO" id="GO:0009267">
    <property type="term" value="P:cellular response to starvation"/>
    <property type="evidence" value="ECO:0007669"/>
    <property type="project" value="TreeGrafter"/>
</dbReference>
<protein>
    <submittedName>
        <fullName evidence="4">Vacuolar protein sorting-associated protein 41</fullName>
    </submittedName>
</protein>
<dbReference type="GO" id="GO:0006623">
    <property type="term" value="P:protein targeting to vacuole"/>
    <property type="evidence" value="ECO:0007669"/>
    <property type="project" value="InterPro"/>
</dbReference>
<dbReference type="InterPro" id="IPR045111">
    <property type="entry name" value="Vps41/Vps8"/>
</dbReference>
<dbReference type="InterPro" id="IPR015943">
    <property type="entry name" value="WD40/YVTN_repeat-like_dom_sf"/>
</dbReference>
<feature type="compositionally biased region" description="Basic residues" evidence="2">
    <location>
        <begin position="573"/>
        <end position="587"/>
    </location>
</feature>
<dbReference type="PANTHER" id="PTHR12616">
    <property type="entry name" value="VACUOLAR PROTEIN SORTING VPS41"/>
    <property type="match status" value="1"/>
</dbReference>
<dbReference type="InterPro" id="IPR036322">
    <property type="entry name" value="WD40_repeat_dom_sf"/>
</dbReference>
<dbReference type="Pfam" id="PF23411">
    <property type="entry name" value="Beta-prop_Vps41"/>
    <property type="match status" value="1"/>
</dbReference>
<dbReference type="InterPro" id="IPR057780">
    <property type="entry name" value="Beta-prop_Vps41"/>
</dbReference>
<dbReference type="GO" id="GO:0034058">
    <property type="term" value="P:endosomal vesicle fusion"/>
    <property type="evidence" value="ECO:0007669"/>
    <property type="project" value="TreeGrafter"/>
</dbReference>
<dbReference type="Pfam" id="PF23556">
    <property type="entry name" value="TPR_Vps41"/>
    <property type="match status" value="1"/>
</dbReference>
<dbReference type="SUPFAM" id="SSF50978">
    <property type="entry name" value="WD40 repeat-like"/>
    <property type="match status" value="1"/>
</dbReference>
<proteinExistence type="predicted"/>
<feature type="region of interest" description="Disordered" evidence="2">
    <location>
        <begin position="567"/>
        <end position="611"/>
    </location>
</feature>
<accession>A0A061RNR9</accession>
<dbReference type="EMBL" id="GBEZ01013573">
    <property type="protein sequence ID" value="JAC72424.1"/>
    <property type="molecule type" value="Transcribed_RNA"/>
</dbReference>
<evidence type="ECO:0000256" key="1">
    <source>
        <dbReference type="PROSITE-ProRule" id="PRU00221"/>
    </source>
</evidence>
<feature type="domain" description="Vps41 beta-propeller" evidence="3">
    <location>
        <begin position="25"/>
        <end position="361"/>
    </location>
</feature>
<dbReference type="Gene3D" id="2.130.10.10">
    <property type="entry name" value="YVTN repeat-like/Quinoprotein amine dehydrogenase"/>
    <property type="match status" value="1"/>
</dbReference>
<dbReference type="GO" id="GO:0016236">
    <property type="term" value="P:macroautophagy"/>
    <property type="evidence" value="ECO:0007669"/>
    <property type="project" value="TreeGrafter"/>
</dbReference>
<sequence length="611" mass="66233">MQSNAEKTFADGVEGVDDGEDEPRLKYVRLGSSCADLLSRAAASCMQVEDKMIALGTQQGGVHLLDYNGNEIRRFDSHKAAVNDLSFDAKSEFIASCSDDGSVAVHSLFSDETTRLQYSRPIKTVALDPNYSSRKDRQVACAGLAGQLVLNSRGWLGPKDIVLHKGEGPIQRLRWSGSLIAWANDKGIKVYDTAVHHRIGFIERPRVQPPGDHTSTCSLFWESDTLLYIGWGSRVLVARIVHEDDGRGGKAVSDDPWKVLGGPAKAVALGSPSRYVEIVADFGTDYIVAGVAPFGHDLAILAYVPAESAEGPGGAPPPDSGALAARPELRIVSWDNQDIASDALSLHGFEHYAATDYSLAAFHPMVCRGRAPASRAAGAGSASSGNSASSAPGRFARQPTKWWSDGLEPLYYVVSPKDIVLGRPRDGEDRVAWMLEKKRFEEALRLLESGEAARETTREKVAQAYLEHLFNTSQFERAASLCPRLLQGNAAAWERWVYMFARARQLPALAPHIPVEEPRLRSTAYEVVLTSFLPSVENHAGFLSLVSLARPVVAFVGAVQPRAGLRQGPRAARQVRRLARSRGGRRRAVQDPGEVRGGAGGASRPRQGGRV</sequence>
<evidence type="ECO:0000313" key="4">
    <source>
        <dbReference type="EMBL" id="JAC72424.1"/>
    </source>
</evidence>
<dbReference type="PROSITE" id="PS50082">
    <property type="entry name" value="WD_REPEATS_2"/>
    <property type="match status" value="1"/>
</dbReference>
<dbReference type="PANTHER" id="PTHR12616:SF1">
    <property type="entry name" value="VACUOLAR PROTEIN SORTING-ASSOCIATED PROTEIN 41 HOMOLOG"/>
    <property type="match status" value="1"/>
</dbReference>